<proteinExistence type="predicted"/>
<reference evidence="1" key="2">
    <citation type="journal article" date="2015" name="Fish Shellfish Immunol.">
        <title>Early steps in the European eel (Anguilla anguilla)-Vibrio vulnificus interaction in the gills: Role of the RtxA13 toxin.</title>
        <authorList>
            <person name="Callol A."/>
            <person name="Pajuelo D."/>
            <person name="Ebbesson L."/>
            <person name="Teles M."/>
            <person name="MacKenzie S."/>
            <person name="Amaro C."/>
        </authorList>
    </citation>
    <scope>NUCLEOTIDE SEQUENCE</scope>
</reference>
<dbReference type="AlphaFoldDB" id="A0A0E9QAS7"/>
<name>A0A0E9QAS7_ANGAN</name>
<reference evidence="1" key="1">
    <citation type="submission" date="2014-11" db="EMBL/GenBank/DDBJ databases">
        <authorList>
            <person name="Amaro Gonzalez C."/>
        </authorList>
    </citation>
    <scope>NUCLEOTIDE SEQUENCE</scope>
</reference>
<accession>A0A0E9QAS7</accession>
<organism evidence="1">
    <name type="scientific">Anguilla anguilla</name>
    <name type="common">European freshwater eel</name>
    <name type="synonym">Muraena anguilla</name>
    <dbReference type="NCBI Taxonomy" id="7936"/>
    <lineage>
        <taxon>Eukaryota</taxon>
        <taxon>Metazoa</taxon>
        <taxon>Chordata</taxon>
        <taxon>Craniata</taxon>
        <taxon>Vertebrata</taxon>
        <taxon>Euteleostomi</taxon>
        <taxon>Actinopterygii</taxon>
        <taxon>Neopterygii</taxon>
        <taxon>Teleostei</taxon>
        <taxon>Anguilliformes</taxon>
        <taxon>Anguillidae</taxon>
        <taxon>Anguilla</taxon>
    </lineage>
</organism>
<sequence length="21" mass="2480">MRLMRSKWILPCDWLNASTSA</sequence>
<evidence type="ECO:0000313" key="1">
    <source>
        <dbReference type="EMBL" id="JAH13637.1"/>
    </source>
</evidence>
<dbReference type="EMBL" id="GBXM01094940">
    <property type="protein sequence ID" value="JAH13637.1"/>
    <property type="molecule type" value="Transcribed_RNA"/>
</dbReference>
<protein>
    <submittedName>
        <fullName evidence="1">Uncharacterized protein</fullName>
    </submittedName>
</protein>